<comment type="caution">
    <text evidence="3">The sequence shown here is derived from an EMBL/GenBank/DDBJ whole genome shotgun (WGS) entry which is preliminary data.</text>
</comment>
<reference evidence="3 4" key="1">
    <citation type="submission" date="2019-07" db="EMBL/GenBank/DDBJ databases">
        <title>Whole genome shotgun sequence of Skermanella aerolata NBRC 106429.</title>
        <authorList>
            <person name="Hosoyama A."/>
            <person name="Uohara A."/>
            <person name="Ohji S."/>
            <person name="Ichikawa N."/>
        </authorList>
    </citation>
    <scope>NUCLEOTIDE SEQUENCE [LARGE SCALE GENOMIC DNA]</scope>
    <source>
        <strain evidence="3 4">NBRC 106429</strain>
    </source>
</reference>
<evidence type="ECO:0000256" key="1">
    <source>
        <dbReference type="SAM" id="MobiDB-lite"/>
    </source>
</evidence>
<evidence type="ECO:0000259" key="2">
    <source>
        <dbReference type="Pfam" id="PF09557"/>
    </source>
</evidence>
<sequence length="269" mass="29179">MTTSIIGLFENGDIARKVADALIENGIEEDVIAILEGVAASEISSSLIEAGYKEEQAERYAKAMHDGGALIVAEAPDDEADGALDTMRSFHALTPEALTELLEKRSSEEAAKAKPKAKARAVEAEPAAPERGKSKQAEEAETQSAQVIEEELEVGVARTTGGKRLEVSVSEREVQEIVTLHSETVEVERTKARRTLSPEEADKAFQERTIEMVEISEKPVVSKQAHVIEEVSLNKKSGEREVVVSGTVRRQDVTVEDIDGKSNGSRKSK</sequence>
<evidence type="ECO:0000313" key="3">
    <source>
        <dbReference type="EMBL" id="GEO39739.1"/>
    </source>
</evidence>
<organism evidence="3 4">
    <name type="scientific">Skermanella aerolata</name>
    <dbReference type="NCBI Taxonomy" id="393310"/>
    <lineage>
        <taxon>Bacteria</taxon>
        <taxon>Pseudomonadati</taxon>
        <taxon>Pseudomonadota</taxon>
        <taxon>Alphaproteobacteria</taxon>
        <taxon>Rhodospirillales</taxon>
        <taxon>Azospirillaceae</taxon>
        <taxon>Skermanella</taxon>
    </lineage>
</organism>
<protein>
    <recommendedName>
        <fullName evidence="2">DUF2382 domain-containing protein</fullName>
    </recommendedName>
</protein>
<dbReference type="InterPro" id="IPR019060">
    <property type="entry name" value="DUF2382"/>
</dbReference>
<feature type="domain" description="DUF2382" evidence="2">
    <location>
        <begin position="146"/>
        <end position="255"/>
    </location>
</feature>
<gene>
    <name evidence="3" type="ORF">SAE02_38870</name>
</gene>
<accession>A0A512DTE0</accession>
<name>A0A512DTE0_9PROT</name>
<keyword evidence="4" id="KW-1185">Reference proteome</keyword>
<evidence type="ECO:0000313" key="4">
    <source>
        <dbReference type="Proteomes" id="UP000321523"/>
    </source>
</evidence>
<dbReference type="AlphaFoldDB" id="A0A512DTE0"/>
<feature type="compositionally biased region" description="Basic and acidic residues" evidence="1">
    <location>
        <begin position="120"/>
        <end position="138"/>
    </location>
</feature>
<proteinExistence type="predicted"/>
<dbReference type="RefSeq" id="WP_052831340.1">
    <property type="nucleotide sequence ID" value="NZ_BJYZ01000018.1"/>
</dbReference>
<dbReference type="EMBL" id="BJYZ01000018">
    <property type="protein sequence ID" value="GEO39739.1"/>
    <property type="molecule type" value="Genomic_DNA"/>
</dbReference>
<feature type="region of interest" description="Disordered" evidence="1">
    <location>
        <begin position="105"/>
        <end position="147"/>
    </location>
</feature>
<dbReference type="Pfam" id="PF09557">
    <property type="entry name" value="DUF2382"/>
    <property type="match status" value="1"/>
</dbReference>
<dbReference type="Proteomes" id="UP000321523">
    <property type="component" value="Unassembled WGS sequence"/>
</dbReference>